<accession>A0A382D3D0</accession>
<organism evidence="1">
    <name type="scientific">marine metagenome</name>
    <dbReference type="NCBI Taxonomy" id="408172"/>
    <lineage>
        <taxon>unclassified sequences</taxon>
        <taxon>metagenomes</taxon>
        <taxon>ecological metagenomes</taxon>
    </lineage>
</organism>
<gene>
    <name evidence="1" type="ORF">METZ01_LOCUS185870</name>
</gene>
<sequence length="166" mass="19368">MSDTLIQFGHSFQKKIIVLLLFNRRFLQTISDIILSEYFDSDADKWLVKSIKKYYEKYKVEPTLEAIKIQIDDISSEILKKSVVDNLREAFQHRESPDLEFVEEKVLEFCKNQNLKSAIMESVDMLERHDYDGIKNVIDVAMKAGTTKDLGHDYVEGLEERLTKSV</sequence>
<name>A0A382D3D0_9ZZZZ</name>
<protein>
    <submittedName>
        <fullName evidence="1">Uncharacterized protein</fullName>
    </submittedName>
</protein>
<dbReference type="AlphaFoldDB" id="A0A382D3D0"/>
<dbReference type="EMBL" id="UINC01037475">
    <property type="protein sequence ID" value="SVB33016.1"/>
    <property type="molecule type" value="Genomic_DNA"/>
</dbReference>
<evidence type="ECO:0000313" key="1">
    <source>
        <dbReference type="EMBL" id="SVB33016.1"/>
    </source>
</evidence>
<reference evidence="1" key="1">
    <citation type="submission" date="2018-05" db="EMBL/GenBank/DDBJ databases">
        <authorList>
            <person name="Lanie J.A."/>
            <person name="Ng W.-L."/>
            <person name="Kazmierczak K.M."/>
            <person name="Andrzejewski T.M."/>
            <person name="Davidsen T.M."/>
            <person name="Wayne K.J."/>
            <person name="Tettelin H."/>
            <person name="Glass J.I."/>
            <person name="Rusch D."/>
            <person name="Podicherti R."/>
            <person name="Tsui H.-C.T."/>
            <person name="Winkler M.E."/>
        </authorList>
    </citation>
    <scope>NUCLEOTIDE SEQUENCE</scope>
</reference>
<proteinExistence type="predicted"/>
<feature type="non-terminal residue" evidence="1">
    <location>
        <position position="166"/>
    </location>
</feature>